<dbReference type="PROSITE" id="PS50985">
    <property type="entry name" value="GRAS"/>
    <property type="match status" value="1"/>
</dbReference>
<evidence type="ECO:0000256" key="4">
    <source>
        <dbReference type="ARBA" id="ARBA00023242"/>
    </source>
</evidence>
<feature type="region of interest" description="Leucine repeat II (LRII)" evidence="5">
    <location>
        <begin position="171"/>
        <end position="203"/>
    </location>
</feature>
<dbReference type="InterPro" id="IPR005202">
    <property type="entry name" value="TF_GRAS"/>
</dbReference>
<evidence type="ECO:0000256" key="1">
    <source>
        <dbReference type="ARBA" id="ARBA00004123"/>
    </source>
</evidence>
<evidence type="ECO:0000313" key="6">
    <source>
        <dbReference type="EMBL" id="SPC84252.1"/>
    </source>
</evidence>
<dbReference type="AlphaFoldDB" id="A0A2N9FAN1"/>
<proteinExistence type="inferred from homology"/>
<gene>
    <name evidence="6" type="ORF">FSB_LOCUS12134</name>
</gene>
<sequence length="383" mass="43770">MEEEEEEEVCSPDFPPGDIKQLLSDCAAALSENKMDDFDRLIEKASGVVLDTGEPIHRLGAYVVQGLKARKLGTGIAIYYGLDSIMVPKSKQILNDICPCIKYGLLAACGVIAKEMLTEERIHIIDFQIGMGKQWMHCLRWVASWFATRNRDAPHVRITGIDIPENEGLEEVARQFAAISVECKIPIEFEGVRVHGQAVTLNMLNVRPGESLFVNFPMLLRCLPDESVDVNNPRDRLLRMVKSLSPKLVTLVEEQSGTNRITDFLNRFDYTLDYYLPFFESIRISQARNIRDRLDADKHCLGRDIVNIIACEGKERVVRQELHFEWKSRFTSAGFRQYSLRSFQSEIKGHLRSYSPHYNVIEMYGTLLLSWKSRILISASAWH</sequence>
<evidence type="ECO:0000256" key="2">
    <source>
        <dbReference type="ARBA" id="ARBA00023015"/>
    </source>
</evidence>
<feature type="region of interest" description="SAW" evidence="5">
    <location>
        <begin position="310"/>
        <end position="383"/>
    </location>
</feature>
<comment type="similarity">
    <text evidence="5">Belongs to the GRAS family.</text>
</comment>
<keyword evidence="4" id="KW-0539">Nucleus</keyword>
<evidence type="ECO:0000256" key="3">
    <source>
        <dbReference type="ARBA" id="ARBA00023163"/>
    </source>
</evidence>
<dbReference type="EMBL" id="OIVN01000698">
    <property type="protein sequence ID" value="SPC84252.1"/>
    <property type="molecule type" value="Genomic_DNA"/>
</dbReference>
<dbReference type="GO" id="GO:0005634">
    <property type="term" value="C:nucleus"/>
    <property type="evidence" value="ECO:0007669"/>
    <property type="project" value="UniProtKB-SubCell"/>
</dbReference>
<keyword evidence="2" id="KW-0805">Transcription regulation</keyword>
<keyword evidence="3" id="KW-0804">Transcription</keyword>
<comment type="caution">
    <text evidence="5">Lacks conserved residue(s) required for the propagation of feature annotation.</text>
</comment>
<comment type="subcellular location">
    <subcellularLocation>
        <location evidence="1">Nucleus</location>
    </subcellularLocation>
</comment>
<organism evidence="6">
    <name type="scientific">Fagus sylvatica</name>
    <name type="common">Beechnut</name>
    <dbReference type="NCBI Taxonomy" id="28930"/>
    <lineage>
        <taxon>Eukaryota</taxon>
        <taxon>Viridiplantae</taxon>
        <taxon>Streptophyta</taxon>
        <taxon>Embryophyta</taxon>
        <taxon>Tracheophyta</taxon>
        <taxon>Spermatophyta</taxon>
        <taxon>Magnoliopsida</taxon>
        <taxon>eudicotyledons</taxon>
        <taxon>Gunneridae</taxon>
        <taxon>Pentapetalae</taxon>
        <taxon>rosids</taxon>
        <taxon>fabids</taxon>
        <taxon>Fagales</taxon>
        <taxon>Fagaceae</taxon>
        <taxon>Fagus</taxon>
    </lineage>
</organism>
<reference evidence="6" key="1">
    <citation type="submission" date="2018-02" db="EMBL/GenBank/DDBJ databases">
        <authorList>
            <person name="Cohen D.B."/>
            <person name="Kent A.D."/>
        </authorList>
    </citation>
    <scope>NUCLEOTIDE SEQUENCE</scope>
</reference>
<dbReference type="Pfam" id="PF03514">
    <property type="entry name" value="GRAS"/>
    <property type="match status" value="1"/>
</dbReference>
<protein>
    <submittedName>
        <fullName evidence="6">Uncharacterized protein</fullName>
    </submittedName>
</protein>
<name>A0A2N9FAN1_FAGSY</name>
<feature type="short sequence motif" description="VHIID" evidence="5">
    <location>
        <begin position="122"/>
        <end position="126"/>
    </location>
</feature>
<accession>A0A2N9FAN1</accession>
<dbReference type="PANTHER" id="PTHR31636">
    <property type="entry name" value="OSJNBA0084A10.13 PROTEIN-RELATED"/>
    <property type="match status" value="1"/>
</dbReference>
<evidence type="ECO:0000256" key="5">
    <source>
        <dbReference type="PROSITE-ProRule" id="PRU01191"/>
    </source>
</evidence>